<keyword evidence="3" id="KW-0862">Zinc</keyword>
<evidence type="ECO:0000256" key="2">
    <source>
        <dbReference type="ARBA" id="ARBA00022771"/>
    </source>
</evidence>
<dbReference type="VEuPathDB" id="CryptoDB:Cvel_30246"/>
<feature type="compositionally biased region" description="Polar residues" evidence="4">
    <location>
        <begin position="15"/>
        <end position="26"/>
    </location>
</feature>
<evidence type="ECO:0000256" key="3">
    <source>
        <dbReference type="ARBA" id="ARBA00022833"/>
    </source>
</evidence>
<protein>
    <recommendedName>
        <fullName evidence="6">ZZ-type domain-containing protein</fullName>
    </recommendedName>
</protein>
<gene>
    <name evidence="5" type="ORF">Cvel_30246</name>
</gene>
<accession>A0A0G4HQK7</accession>
<reference evidence="5" key="1">
    <citation type="submission" date="2014-11" db="EMBL/GenBank/DDBJ databases">
        <authorList>
            <person name="Otto D Thomas"/>
            <person name="Naeem Raeece"/>
        </authorList>
    </citation>
    <scope>NUCLEOTIDE SEQUENCE</scope>
</reference>
<dbReference type="GO" id="GO:0008270">
    <property type="term" value="F:zinc ion binding"/>
    <property type="evidence" value="ECO:0007669"/>
    <property type="project" value="UniProtKB-KW"/>
</dbReference>
<evidence type="ECO:0000256" key="4">
    <source>
        <dbReference type="SAM" id="MobiDB-lite"/>
    </source>
</evidence>
<dbReference type="Gene3D" id="3.30.60.90">
    <property type="match status" value="1"/>
</dbReference>
<evidence type="ECO:0000256" key="1">
    <source>
        <dbReference type="ARBA" id="ARBA00022723"/>
    </source>
</evidence>
<dbReference type="InterPro" id="IPR043145">
    <property type="entry name" value="Znf_ZZ_sf"/>
</dbReference>
<feature type="region of interest" description="Disordered" evidence="4">
    <location>
        <begin position="1"/>
        <end position="54"/>
    </location>
</feature>
<proteinExistence type="predicted"/>
<name>A0A0G4HQK7_9ALVE</name>
<feature type="compositionally biased region" description="Low complexity" evidence="4">
    <location>
        <begin position="27"/>
        <end position="45"/>
    </location>
</feature>
<dbReference type="EMBL" id="CDMZ01003494">
    <property type="protein sequence ID" value="CEM46566.1"/>
    <property type="molecule type" value="Genomic_DNA"/>
</dbReference>
<keyword evidence="1" id="KW-0479">Metal-binding</keyword>
<evidence type="ECO:0000313" key="5">
    <source>
        <dbReference type="EMBL" id="CEM46566.1"/>
    </source>
</evidence>
<keyword evidence="2" id="KW-0863">Zinc-finger</keyword>
<organism evidence="5">
    <name type="scientific">Chromera velia CCMP2878</name>
    <dbReference type="NCBI Taxonomy" id="1169474"/>
    <lineage>
        <taxon>Eukaryota</taxon>
        <taxon>Sar</taxon>
        <taxon>Alveolata</taxon>
        <taxon>Colpodellida</taxon>
        <taxon>Chromeraceae</taxon>
        <taxon>Chromera</taxon>
    </lineage>
</organism>
<evidence type="ECO:0008006" key="6">
    <source>
        <dbReference type="Google" id="ProtNLM"/>
    </source>
</evidence>
<dbReference type="AlphaFoldDB" id="A0A0G4HQK7"/>
<sequence>MEVLQRRSLAPPDYQENTPPVGSQDRSSASASASAAGSSSGAQQSTDVGRKPSISFVGPIAHDTWGWVQSTSAKFAESAQKQIDSFGFATLPESQPGAAWGPTVTERGERVVQCVCGAPMEPQSPTRNSNGSLLESVFPAGFVVCDGCGHQHIENDPLFFHCPKCNKIDLCQYCGAGHV</sequence>